<evidence type="ECO:0000259" key="2">
    <source>
        <dbReference type="Pfam" id="PF20349"/>
    </source>
</evidence>
<keyword evidence="1" id="KW-0812">Transmembrane</keyword>
<name>A0A1E1F1T4_9SPHN</name>
<dbReference type="RefSeq" id="WP_066516244.1">
    <property type="nucleotide sequence ID" value="NZ_AP017655.1"/>
</dbReference>
<accession>A0A1E1F1T4</accession>
<gene>
    <name evidence="3" type="ORF">SCLO_1014100</name>
</gene>
<dbReference type="KEGG" id="sclo:SCLO_1014100"/>
<feature type="transmembrane region" description="Helical" evidence="1">
    <location>
        <begin position="139"/>
        <end position="159"/>
    </location>
</feature>
<evidence type="ECO:0000313" key="3">
    <source>
        <dbReference type="EMBL" id="BAV64450.1"/>
    </source>
</evidence>
<evidence type="ECO:0000313" key="4">
    <source>
        <dbReference type="Proteomes" id="UP000218272"/>
    </source>
</evidence>
<keyword evidence="1" id="KW-0472">Membrane</keyword>
<dbReference type="EMBL" id="AP017655">
    <property type="protein sequence ID" value="BAV64450.1"/>
    <property type="molecule type" value="Genomic_DNA"/>
</dbReference>
<dbReference type="OrthoDB" id="7424236at2"/>
<sequence>MTLQNFTTWLYATPFASTIRDVPWIIPAIQSIHILAITIVVGSALVSDLRLAGVFATDAMPNVVIRRYLRWMWIALVVLLITGGLMATGEPDRVLTNTTFWLKMSLIVAACLLTWFFRRPLLHPGFHLEHARWRPFVKPAAWLSLAVWVCVIFCGRWIAYTI</sequence>
<reference evidence="3 4" key="1">
    <citation type="submission" date="2016-10" db="EMBL/GenBank/DDBJ databases">
        <title>Complete Genome Sequence of the Nonylphenol-Degrading Bacterium Sphingobium cloacae JCM 10874T.</title>
        <authorList>
            <person name="Ootsuka M."/>
            <person name="Nishizawa T."/>
            <person name="Ohta H."/>
        </authorList>
    </citation>
    <scope>NUCLEOTIDE SEQUENCE [LARGE SCALE GENOMIC DNA]</scope>
    <source>
        <strain evidence="3 4">JCM 10874</strain>
    </source>
</reference>
<proteinExistence type="predicted"/>
<dbReference type="InterPro" id="IPR046586">
    <property type="entry name" value="DUF6644"/>
</dbReference>
<dbReference type="AlphaFoldDB" id="A0A1E1F1T4"/>
<feature type="transmembrane region" description="Helical" evidence="1">
    <location>
        <begin position="24"/>
        <end position="47"/>
    </location>
</feature>
<organism evidence="3 4">
    <name type="scientific">Sphingobium cloacae</name>
    <dbReference type="NCBI Taxonomy" id="120107"/>
    <lineage>
        <taxon>Bacteria</taxon>
        <taxon>Pseudomonadati</taxon>
        <taxon>Pseudomonadota</taxon>
        <taxon>Alphaproteobacteria</taxon>
        <taxon>Sphingomonadales</taxon>
        <taxon>Sphingomonadaceae</taxon>
        <taxon>Sphingobium</taxon>
    </lineage>
</organism>
<feature type="transmembrane region" description="Helical" evidence="1">
    <location>
        <begin position="100"/>
        <end position="118"/>
    </location>
</feature>
<evidence type="ECO:0000256" key="1">
    <source>
        <dbReference type="SAM" id="Phobius"/>
    </source>
</evidence>
<feature type="transmembrane region" description="Helical" evidence="1">
    <location>
        <begin position="68"/>
        <end position="88"/>
    </location>
</feature>
<keyword evidence="1" id="KW-1133">Transmembrane helix</keyword>
<dbReference type="Pfam" id="PF20349">
    <property type="entry name" value="DUF6644"/>
    <property type="match status" value="1"/>
</dbReference>
<protein>
    <submittedName>
        <fullName evidence="3">Putative membrane protein</fullName>
    </submittedName>
</protein>
<keyword evidence="4" id="KW-1185">Reference proteome</keyword>
<dbReference type="Proteomes" id="UP000218272">
    <property type="component" value="Chromosome SCLO_1"/>
</dbReference>
<feature type="domain" description="DUF6644" evidence="2">
    <location>
        <begin position="30"/>
        <end position="160"/>
    </location>
</feature>